<evidence type="ECO:0000256" key="4">
    <source>
        <dbReference type="SAM" id="SignalP"/>
    </source>
</evidence>
<reference evidence="8" key="1">
    <citation type="journal article" date="2019" name="Int. J. Syst. Evol. Microbiol.">
        <title>The Global Catalogue of Microorganisms (GCM) 10K type strain sequencing project: providing services to taxonomists for standard genome sequencing and annotation.</title>
        <authorList>
            <consortium name="The Broad Institute Genomics Platform"/>
            <consortium name="The Broad Institute Genome Sequencing Center for Infectious Disease"/>
            <person name="Wu L."/>
            <person name="Ma J."/>
        </authorList>
    </citation>
    <scope>NUCLEOTIDE SEQUENCE [LARGE SCALE GENOMIC DNA]</scope>
    <source>
        <strain evidence="8">KCTC 52473</strain>
    </source>
</reference>
<feature type="domain" description="YHYH" evidence="6">
    <location>
        <begin position="539"/>
        <end position="731"/>
    </location>
</feature>
<dbReference type="Pfam" id="PF14240">
    <property type="entry name" value="YHYH"/>
    <property type="match status" value="1"/>
</dbReference>
<dbReference type="Gene3D" id="3.40.720.10">
    <property type="entry name" value="Alkaline Phosphatase, subunit A"/>
    <property type="match status" value="2"/>
</dbReference>
<dbReference type="InterPro" id="IPR050738">
    <property type="entry name" value="Sulfatase"/>
</dbReference>
<dbReference type="CDD" id="cd16154">
    <property type="entry name" value="sulfatase_like"/>
    <property type="match status" value="1"/>
</dbReference>
<evidence type="ECO:0000313" key="7">
    <source>
        <dbReference type="EMBL" id="MFC3122724.1"/>
    </source>
</evidence>
<comment type="similarity">
    <text evidence="1">Belongs to the sulfatase family.</text>
</comment>
<keyword evidence="8" id="KW-1185">Reference proteome</keyword>
<dbReference type="PROSITE" id="PS51257">
    <property type="entry name" value="PROKAR_LIPOPROTEIN"/>
    <property type="match status" value="1"/>
</dbReference>
<evidence type="ECO:0000256" key="1">
    <source>
        <dbReference type="ARBA" id="ARBA00008779"/>
    </source>
</evidence>
<feature type="domain" description="Sulfatase N-terminal" evidence="5">
    <location>
        <begin position="54"/>
        <end position="363"/>
    </location>
</feature>
<feature type="compositionally biased region" description="Low complexity" evidence="3">
    <location>
        <begin position="38"/>
        <end position="50"/>
    </location>
</feature>
<comment type="caution">
    <text evidence="7">The sequence shown here is derived from an EMBL/GenBank/DDBJ whole genome shotgun (WGS) entry which is preliminary data.</text>
</comment>
<organism evidence="7 8">
    <name type="scientific">Agaribacter flavus</name>
    <dbReference type="NCBI Taxonomy" id="1902781"/>
    <lineage>
        <taxon>Bacteria</taxon>
        <taxon>Pseudomonadati</taxon>
        <taxon>Pseudomonadota</taxon>
        <taxon>Gammaproteobacteria</taxon>
        <taxon>Alteromonadales</taxon>
        <taxon>Alteromonadaceae</taxon>
        <taxon>Agaribacter</taxon>
    </lineage>
</organism>
<feature type="chain" id="PRO_5045140807" evidence="4">
    <location>
        <begin position="19"/>
        <end position="739"/>
    </location>
</feature>
<gene>
    <name evidence="7" type="ORF">ACFOHL_13955</name>
</gene>
<protein>
    <submittedName>
        <fullName evidence="7">YHYH protein</fullName>
    </submittedName>
</protein>
<dbReference type="EMBL" id="JBHRSW010000029">
    <property type="protein sequence ID" value="MFC3122724.1"/>
    <property type="molecule type" value="Genomic_DNA"/>
</dbReference>
<sequence>MKRLYFAFLTFISLGIVACGGSGGGENTPTSTGSPAVETPDTPDTETPTENKQPNILLIISDDQGLDASAQYSFSDDLPHTPTLNVLANNGLVFDNAWATPSCTTTRATIITGKYGINSGVTYTPAVLSDEHQSIQSYLAENPNTENYSSAVFGKWHLGGGGNNSELAEHPATMGIHHFAGNLGNIDDYYNWELTVNGETQTSDEYHTSKITDLAIEWIAEQNSPWFAWLAYSAPHSPFHLPPSDLHERTLSGDSTDINDNRRAYYLAAIEAMDTEIGRLLDTLDEQARENTLIIYIGDNGTPSRIIDTSSFASDHGKGSLYQGGIAVPLIVSGAGVDRINEREDALVTATDLFATLAQAAGADRSTIHDSLSFYNLLSDNTSTTANQIFTEFESASVTGIAVRNSTHKLIQLNDGSEAFYALTENFSEQDNLINNAQYSAQIEQLREYASSINGNTLNKAIDITNAILTNGSGNCADYIAQYTSTVNDVGRDAVFMGDLEITLDNNKCIFTTNAIPNHDFNDGGNAFPNNVSEQNDRFEITISPQKSTTPTALSLSIDNAILLNGVKVDLLAAGCFGVGDGKIGCNDMSTPWRYDPMHPESGFRVDSHNAHAQPDGTYHYHGSPFALFADNSNEVSPVIGFAADGFPIYGSYIEDNGQIRKVQSSYRLKSGTRPNGEGEPGGNYNGLFRDDYEYLEGAGDLDACNGMTVDGVYAYYITDDYPYVLACFTGEPDLSFYK</sequence>
<evidence type="ECO:0000259" key="6">
    <source>
        <dbReference type="Pfam" id="PF14240"/>
    </source>
</evidence>
<dbReference type="InterPro" id="IPR025924">
    <property type="entry name" value="YHYH_dom"/>
</dbReference>
<keyword evidence="4" id="KW-0732">Signal</keyword>
<proteinExistence type="inferred from homology"/>
<dbReference type="Proteomes" id="UP001595478">
    <property type="component" value="Unassembled WGS sequence"/>
</dbReference>
<evidence type="ECO:0000313" key="8">
    <source>
        <dbReference type="Proteomes" id="UP001595478"/>
    </source>
</evidence>
<dbReference type="PANTHER" id="PTHR42693">
    <property type="entry name" value="ARYLSULFATASE FAMILY MEMBER"/>
    <property type="match status" value="1"/>
</dbReference>
<dbReference type="Pfam" id="PF00884">
    <property type="entry name" value="Sulfatase"/>
    <property type="match status" value="1"/>
</dbReference>
<dbReference type="SUPFAM" id="SSF53649">
    <property type="entry name" value="Alkaline phosphatase-like"/>
    <property type="match status" value="1"/>
</dbReference>
<name>A0ABV7FTQ9_9ALTE</name>
<dbReference type="PANTHER" id="PTHR42693:SF53">
    <property type="entry name" value="ENDO-4-O-SULFATASE"/>
    <property type="match status" value="1"/>
</dbReference>
<dbReference type="InterPro" id="IPR000917">
    <property type="entry name" value="Sulfatase_N"/>
</dbReference>
<feature type="signal peptide" evidence="4">
    <location>
        <begin position="1"/>
        <end position="18"/>
    </location>
</feature>
<dbReference type="RefSeq" id="WP_376920846.1">
    <property type="nucleotide sequence ID" value="NZ_JBHRSW010000029.1"/>
</dbReference>
<accession>A0ABV7FTQ9</accession>
<evidence type="ECO:0000256" key="3">
    <source>
        <dbReference type="SAM" id="MobiDB-lite"/>
    </source>
</evidence>
<evidence type="ECO:0000256" key="2">
    <source>
        <dbReference type="ARBA" id="ARBA00022801"/>
    </source>
</evidence>
<keyword evidence="2" id="KW-0378">Hydrolase</keyword>
<dbReference type="InterPro" id="IPR017850">
    <property type="entry name" value="Alkaline_phosphatase_core_sf"/>
</dbReference>
<evidence type="ECO:0000259" key="5">
    <source>
        <dbReference type="Pfam" id="PF00884"/>
    </source>
</evidence>
<feature type="region of interest" description="Disordered" evidence="3">
    <location>
        <begin position="24"/>
        <end position="52"/>
    </location>
</feature>